<comment type="caution">
    <text evidence="1">The sequence shown here is derived from an EMBL/GenBank/DDBJ whole genome shotgun (WGS) entry which is preliminary data.</text>
</comment>
<gene>
    <name evidence="1" type="ORF">CYNAS_LOCUS19702</name>
</gene>
<proteinExistence type="predicted"/>
<dbReference type="AlphaFoldDB" id="A0AA36HBI9"/>
<accession>A0AA36HBI9</accession>
<protein>
    <submittedName>
        <fullName evidence="1">Uncharacterized protein</fullName>
    </submittedName>
</protein>
<evidence type="ECO:0000313" key="1">
    <source>
        <dbReference type="EMBL" id="CAJ0607719.1"/>
    </source>
</evidence>
<dbReference type="EMBL" id="CATQJL010000316">
    <property type="protein sequence ID" value="CAJ0607719.1"/>
    <property type="molecule type" value="Genomic_DNA"/>
</dbReference>
<evidence type="ECO:0000313" key="2">
    <source>
        <dbReference type="Proteomes" id="UP001176961"/>
    </source>
</evidence>
<dbReference type="Proteomes" id="UP001176961">
    <property type="component" value="Unassembled WGS sequence"/>
</dbReference>
<organism evidence="1 2">
    <name type="scientific">Cylicocyclus nassatus</name>
    <name type="common">Nematode worm</name>
    <dbReference type="NCBI Taxonomy" id="53992"/>
    <lineage>
        <taxon>Eukaryota</taxon>
        <taxon>Metazoa</taxon>
        <taxon>Ecdysozoa</taxon>
        <taxon>Nematoda</taxon>
        <taxon>Chromadorea</taxon>
        <taxon>Rhabditida</taxon>
        <taxon>Rhabditina</taxon>
        <taxon>Rhabditomorpha</taxon>
        <taxon>Strongyloidea</taxon>
        <taxon>Strongylidae</taxon>
        <taxon>Cylicocyclus</taxon>
    </lineage>
</organism>
<reference evidence="1" key="1">
    <citation type="submission" date="2023-07" db="EMBL/GenBank/DDBJ databases">
        <authorList>
            <consortium name="CYATHOMIX"/>
        </authorList>
    </citation>
    <scope>NUCLEOTIDE SEQUENCE</scope>
    <source>
        <strain evidence="1">N/A</strain>
    </source>
</reference>
<keyword evidence="2" id="KW-1185">Reference proteome</keyword>
<name>A0AA36HBI9_CYLNA</name>
<sequence>MLLLRQFTIGQTVQQNSRVSCSSFPLVFPFTGGFEFFPQSLPSLTQSMRLLLHLTALILLGEFVDARRGGRGQKICAGLSAENPIEPNKNCAKACQNELKCGFGYCKFINNRPPPTCFCVECKKKRKGKY</sequence>